<dbReference type="Gene3D" id="3.40.1520.20">
    <property type="match status" value="1"/>
</dbReference>
<dbReference type="Pfam" id="PF00691">
    <property type="entry name" value="OmpA"/>
    <property type="match status" value="1"/>
</dbReference>
<dbReference type="InterPro" id="IPR036737">
    <property type="entry name" value="OmpA-like_sf"/>
</dbReference>
<dbReference type="Proteomes" id="UP000244384">
    <property type="component" value="Chromosome"/>
</dbReference>
<dbReference type="GO" id="GO:0016020">
    <property type="term" value="C:membrane"/>
    <property type="evidence" value="ECO:0007669"/>
    <property type="project" value="UniProtKB-UniRule"/>
</dbReference>
<dbReference type="AlphaFoldDB" id="A0A2S0WJX1"/>
<evidence type="ECO:0000313" key="1">
    <source>
        <dbReference type="EMBL" id="AWB91582.1"/>
    </source>
</evidence>
<name>A0A2S0WJX1_9ACTN</name>
<protein>
    <submittedName>
        <fullName evidence="1">Uncharacterized protein</fullName>
    </submittedName>
</protein>
<dbReference type="Gene3D" id="3.30.1330.60">
    <property type="entry name" value="OmpA-like domain"/>
    <property type="match status" value="1"/>
</dbReference>
<dbReference type="InterPro" id="IPR006665">
    <property type="entry name" value="OmpA-like"/>
</dbReference>
<accession>A0A2S0WJX1</accession>
<dbReference type="PROSITE" id="PS51123">
    <property type="entry name" value="OMPA_2"/>
    <property type="match status" value="1"/>
</dbReference>
<proteinExistence type="predicted"/>
<keyword evidence="2" id="KW-1185">Reference proteome</keyword>
<dbReference type="KEGG" id="aez:C3E78_04760"/>
<dbReference type="OrthoDB" id="1149075at2"/>
<gene>
    <name evidence="1" type="ORF">C3E78_04760</name>
</gene>
<accession>A0A5F2ESJ5</accession>
<dbReference type="EMBL" id="CP026952">
    <property type="protein sequence ID" value="AWB91582.1"/>
    <property type="molecule type" value="Genomic_DNA"/>
</dbReference>
<sequence>MSDTSLKWLTALVAAGLVAAVALGAVAGSRSIADALRPSAEQALAAAGLDGVAVTFEGREAQLSGGSRTDLREARDVVEGVQGVRWARIDTGRDTGPEDRVRAADPNTSTISLERSPDGVVMSGVVPDPDAAADIKAAASLVFDTTVSGDLEVDPDVKAAPWAGAVPGLLGDVVSVEDLRLDVDGTGTVSIGGTIQSAAGRDRVVDLVATALPALEVVDDLRIDAGSLDKADAAVLNSTTITFPPGVSYLGAHDGVPLAAVADVLRRNVGVTVEIGGHFGPKDPRQGQVLSKARAAAVKTYLVGLGIEPERVSTRTYGSARAGISATAERYRRVDLVVKER</sequence>
<reference evidence="2" key="1">
    <citation type="submission" date="2018-01" db="EMBL/GenBank/DDBJ databases">
        <authorList>
            <person name="Li J."/>
        </authorList>
    </citation>
    <scope>NUCLEOTIDE SEQUENCE [LARGE SCALE GENOMIC DNA]</scope>
    <source>
        <strain evidence="2">592</strain>
    </source>
</reference>
<organism evidence="1 2">
    <name type="scientific">Aeromicrobium chenweiae</name>
    <dbReference type="NCBI Taxonomy" id="2079793"/>
    <lineage>
        <taxon>Bacteria</taxon>
        <taxon>Bacillati</taxon>
        <taxon>Actinomycetota</taxon>
        <taxon>Actinomycetes</taxon>
        <taxon>Propionibacteriales</taxon>
        <taxon>Nocardioidaceae</taxon>
        <taxon>Aeromicrobium</taxon>
    </lineage>
</organism>
<dbReference type="SUPFAM" id="SSF103088">
    <property type="entry name" value="OmpA-like"/>
    <property type="match status" value="1"/>
</dbReference>
<dbReference type="RefSeq" id="WP_108577228.1">
    <property type="nucleotide sequence ID" value="NZ_CP026952.1"/>
</dbReference>
<evidence type="ECO:0000313" key="2">
    <source>
        <dbReference type="Proteomes" id="UP000244384"/>
    </source>
</evidence>